<proteinExistence type="predicted"/>
<evidence type="ECO:0000313" key="2">
    <source>
        <dbReference type="Proteomes" id="UP001060085"/>
    </source>
</evidence>
<sequence length="921" mass="106209">MDVSEDPQNALLLAVSSFSHSVPDMDSIVTKDDYKELITKLQIEIDGLSDPAMTDWVGEVLAWVTFDRQVDSTKGSIILKRDAQQTYAVCYGACLSFELLIKQLHQPRVHQYFKAKRTIKSVLKRFLTLFDFYCKDFCIENCWEVVNLKQNIIQAANLAKDFISSQNVEMNFVEDKEDYYDGKIMLLLRSTLLCNDFVEIFPLSHLASHVQDTTRSLPDEDLVGLSGDLQEIKERILSKSPLKLEIVPILGMGGIGKTTLARKVYEDPQVIYSFHIRAWATISQEYKARDVLLCLLESISPLTEEEENIELAEFLYRRLKGQRYFIVLDDVWDTNALDDMKLWLPNDNNASRIVLTSRLSEVALCANPTTSPHWMNLLSRGESLRLLFKKVFVNKPWPIQLLDIGEEIAKKCQGLPLVILVIAGHLSNMSRTRDCWLKVAKRIGSLIEDGSEEHFMNILLMSYNHLPNHLKACFLSMGIFPKNFEIPVRKLTRLWTTMEILPRETQNNIEEVAEKCLEELIGRSLIMIRQKKFNGKVKSCTVHDLLWDLSIRKARKEGHHIFSRAPLNMPFFNINDGTRYTMGLTRTLLYFNQSFEADCSLNSPGFMLLTWLDIIHQSFDHFPNEIIELINLRYLSLSTSSDIPHSISKIGNLEIIINNQKVTNSVLPEEIWLLAHLRHLQIETCSYLPYPAVSAGSINTLYSISFVNCTREFFLKLPNLKELGIHETKGDETLELDEFFNCLNNIKYLDKLEKLKLYFNIELETPRRVPQWKSFVLNIKELSLIGGYLSWDEMNGLAMLPNLEVLKAKHNAFQGQEWKMDDGEFPQLKLLLLESLDFVFWKANKDHFPNLECLVIRDCGELLMIPLDFGELSSLQLIEMDFCNFSTFGSARLIQMEQLNMGNEKFTLRTGRVDTEVTFFF</sequence>
<dbReference type="EMBL" id="CM044702">
    <property type="protein sequence ID" value="KAI5678077.1"/>
    <property type="molecule type" value="Genomic_DNA"/>
</dbReference>
<reference evidence="2" key="1">
    <citation type="journal article" date="2023" name="Nat. Plants">
        <title>Single-cell RNA sequencing provides a high-resolution roadmap for understanding the multicellular compartmentation of specialized metabolism.</title>
        <authorList>
            <person name="Sun S."/>
            <person name="Shen X."/>
            <person name="Li Y."/>
            <person name="Li Y."/>
            <person name="Wang S."/>
            <person name="Li R."/>
            <person name="Zhang H."/>
            <person name="Shen G."/>
            <person name="Guo B."/>
            <person name="Wei J."/>
            <person name="Xu J."/>
            <person name="St-Pierre B."/>
            <person name="Chen S."/>
            <person name="Sun C."/>
        </authorList>
    </citation>
    <scope>NUCLEOTIDE SEQUENCE [LARGE SCALE GENOMIC DNA]</scope>
</reference>
<organism evidence="1 2">
    <name type="scientific">Catharanthus roseus</name>
    <name type="common">Madagascar periwinkle</name>
    <name type="synonym">Vinca rosea</name>
    <dbReference type="NCBI Taxonomy" id="4058"/>
    <lineage>
        <taxon>Eukaryota</taxon>
        <taxon>Viridiplantae</taxon>
        <taxon>Streptophyta</taxon>
        <taxon>Embryophyta</taxon>
        <taxon>Tracheophyta</taxon>
        <taxon>Spermatophyta</taxon>
        <taxon>Magnoliopsida</taxon>
        <taxon>eudicotyledons</taxon>
        <taxon>Gunneridae</taxon>
        <taxon>Pentapetalae</taxon>
        <taxon>asterids</taxon>
        <taxon>lamiids</taxon>
        <taxon>Gentianales</taxon>
        <taxon>Apocynaceae</taxon>
        <taxon>Rauvolfioideae</taxon>
        <taxon>Vinceae</taxon>
        <taxon>Catharanthinae</taxon>
        <taxon>Catharanthus</taxon>
    </lineage>
</organism>
<comment type="caution">
    <text evidence="1">The sequence shown here is derived from an EMBL/GenBank/DDBJ whole genome shotgun (WGS) entry which is preliminary data.</text>
</comment>
<gene>
    <name evidence="1" type="ORF">M9H77_09027</name>
</gene>
<dbReference type="Proteomes" id="UP001060085">
    <property type="component" value="Linkage Group LG02"/>
</dbReference>
<protein>
    <submittedName>
        <fullName evidence="1">Uncharacterized protein</fullName>
    </submittedName>
</protein>
<accession>A0ACC0BZM8</accession>
<keyword evidence="2" id="KW-1185">Reference proteome</keyword>
<evidence type="ECO:0000313" key="1">
    <source>
        <dbReference type="EMBL" id="KAI5678077.1"/>
    </source>
</evidence>
<name>A0ACC0BZM8_CATRO</name>